<evidence type="ECO:0000313" key="3">
    <source>
        <dbReference type="Proteomes" id="UP001500102"/>
    </source>
</evidence>
<evidence type="ECO:0000313" key="2">
    <source>
        <dbReference type="EMBL" id="GAA2126672.1"/>
    </source>
</evidence>
<gene>
    <name evidence="2" type="ORF">GCM10009825_03970</name>
</gene>
<proteinExistence type="predicted"/>
<comment type="caution">
    <text evidence="2">The sequence shown here is derived from an EMBL/GenBank/DDBJ whole genome shotgun (WGS) entry which is preliminary data.</text>
</comment>
<evidence type="ECO:0000256" key="1">
    <source>
        <dbReference type="SAM" id="MobiDB-lite"/>
    </source>
</evidence>
<name>A0ABN2YGB6_9MICC</name>
<feature type="region of interest" description="Disordered" evidence="1">
    <location>
        <begin position="1"/>
        <end position="70"/>
    </location>
</feature>
<protein>
    <submittedName>
        <fullName evidence="2">Uncharacterized protein</fullName>
    </submittedName>
</protein>
<organism evidence="2 3">
    <name type="scientific">Arthrobacter humicola</name>
    <dbReference type="NCBI Taxonomy" id="409291"/>
    <lineage>
        <taxon>Bacteria</taxon>
        <taxon>Bacillati</taxon>
        <taxon>Actinomycetota</taxon>
        <taxon>Actinomycetes</taxon>
        <taxon>Micrococcales</taxon>
        <taxon>Micrococcaceae</taxon>
        <taxon>Arthrobacter</taxon>
    </lineage>
</organism>
<sequence>MCGTAARALPAGRPAPLRGCRRTVSRVPRLRSSERPQAGSVWHPDSVRAGERNPSVSPVANKPQIWNPGT</sequence>
<reference evidence="2 3" key="1">
    <citation type="journal article" date="2019" name="Int. J. Syst. Evol. Microbiol.">
        <title>The Global Catalogue of Microorganisms (GCM) 10K type strain sequencing project: providing services to taxonomists for standard genome sequencing and annotation.</title>
        <authorList>
            <consortium name="The Broad Institute Genomics Platform"/>
            <consortium name="The Broad Institute Genome Sequencing Center for Infectious Disease"/>
            <person name="Wu L."/>
            <person name="Ma J."/>
        </authorList>
    </citation>
    <scope>NUCLEOTIDE SEQUENCE [LARGE SCALE GENOMIC DNA]</scope>
    <source>
        <strain evidence="2 3">JCM 15921</strain>
    </source>
</reference>
<dbReference type="Proteomes" id="UP001500102">
    <property type="component" value="Unassembled WGS sequence"/>
</dbReference>
<accession>A0ABN2YGB6</accession>
<dbReference type="EMBL" id="BAAAQB010000006">
    <property type="protein sequence ID" value="GAA2126672.1"/>
    <property type="molecule type" value="Genomic_DNA"/>
</dbReference>
<keyword evidence="3" id="KW-1185">Reference proteome</keyword>
<feature type="compositionally biased region" description="Low complexity" evidence="1">
    <location>
        <begin position="1"/>
        <end position="18"/>
    </location>
</feature>